<feature type="transmembrane region" description="Helical" evidence="1">
    <location>
        <begin position="160"/>
        <end position="179"/>
    </location>
</feature>
<keyword evidence="1" id="KW-0812">Transmembrane</keyword>
<evidence type="ECO:0000256" key="1">
    <source>
        <dbReference type="SAM" id="Phobius"/>
    </source>
</evidence>
<dbReference type="PATRIC" id="fig|264251.5.peg.2608"/>
<accession>A0A0H2KR16</accession>
<comment type="caution">
    <text evidence="3">The sequence shown here is derived from an EMBL/GenBank/DDBJ whole genome shotgun (WGS) entry which is preliminary data.</text>
</comment>
<evidence type="ECO:0000313" key="4">
    <source>
        <dbReference type="Proteomes" id="UP000035265"/>
    </source>
</evidence>
<feature type="domain" description="DUF2231" evidence="2">
    <location>
        <begin position="62"/>
        <end position="179"/>
    </location>
</feature>
<reference evidence="3 4" key="1">
    <citation type="submission" date="2014-05" db="EMBL/GenBank/DDBJ databases">
        <title>Cellulosimicrobium funkei U11 genome.</title>
        <authorList>
            <person name="Hu C."/>
            <person name="Gong Y."/>
            <person name="Wan W."/>
            <person name="Jiang M."/>
        </authorList>
    </citation>
    <scope>NUCLEOTIDE SEQUENCE [LARGE SCALE GENOMIC DNA]</scope>
    <source>
        <strain evidence="3 4">U11</strain>
    </source>
</reference>
<gene>
    <name evidence="3" type="ORF">FB00_12835</name>
</gene>
<evidence type="ECO:0000259" key="2">
    <source>
        <dbReference type="Pfam" id="PF09990"/>
    </source>
</evidence>
<name>A0A0H2KR16_9MICO</name>
<protein>
    <recommendedName>
        <fullName evidence="2">DUF2231 domain-containing protein</fullName>
    </recommendedName>
</protein>
<proteinExistence type="predicted"/>
<feature type="transmembrane region" description="Helical" evidence="1">
    <location>
        <begin position="98"/>
        <end position="118"/>
    </location>
</feature>
<dbReference type="InterPro" id="IPR019251">
    <property type="entry name" value="DUF2231_TM"/>
</dbReference>
<organism evidence="3 4">
    <name type="scientific">Cellulosimicrobium funkei</name>
    <dbReference type="NCBI Taxonomy" id="264251"/>
    <lineage>
        <taxon>Bacteria</taxon>
        <taxon>Bacillati</taxon>
        <taxon>Actinomycetota</taxon>
        <taxon>Actinomycetes</taxon>
        <taxon>Micrococcales</taxon>
        <taxon>Promicromonosporaceae</taxon>
        <taxon>Cellulosimicrobium</taxon>
    </lineage>
</organism>
<feature type="transmembrane region" description="Helical" evidence="1">
    <location>
        <begin position="130"/>
        <end position="148"/>
    </location>
</feature>
<dbReference type="EMBL" id="JNBQ01000016">
    <property type="protein sequence ID" value="KLN34294.1"/>
    <property type="molecule type" value="Genomic_DNA"/>
</dbReference>
<keyword evidence="1" id="KW-1133">Transmembrane helix</keyword>
<keyword evidence="1" id="KW-0472">Membrane</keyword>
<sequence>MSDSRSTGTHDDADSPVLLRLARRLEDATALDDLSSTVRGVALAVVPSHGRVREELHGRSLGHALHATLTDVPVGLWTSAAVLDLVGGERSAPAAQRLVGLGVLAVAPTALTGLADYLDVDRRARRVGAVHAALNTGVSLLYGTSWLLRRGGRHRSGVAVSMLGYAVAGASAFLGGHLAQALREPPAEVALGDDDAPDLP</sequence>
<dbReference type="Proteomes" id="UP000035265">
    <property type="component" value="Unassembled WGS sequence"/>
</dbReference>
<dbReference type="AlphaFoldDB" id="A0A0H2KR16"/>
<keyword evidence="4" id="KW-1185">Reference proteome</keyword>
<dbReference type="RefSeq" id="WP_047233261.1">
    <property type="nucleotide sequence ID" value="NZ_JNBQ01000016.1"/>
</dbReference>
<evidence type="ECO:0000313" key="3">
    <source>
        <dbReference type="EMBL" id="KLN34294.1"/>
    </source>
</evidence>
<dbReference type="Pfam" id="PF09990">
    <property type="entry name" value="DUF2231"/>
    <property type="match status" value="1"/>
</dbReference>